<dbReference type="SMART" id="SM01086">
    <property type="entry name" value="ClpB_D2-small"/>
    <property type="match status" value="1"/>
</dbReference>
<dbReference type="InterPro" id="IPR019489">
    <property type="entry name" value="Clp_ATPase_C"/>
</dbReference>
<keyword evidence="4" id="KW-0645">Protease</keyword>
<dbReference type="GO" id="GO:0051603">
    <property type="term" value="P:proteolysis involved in protein catabolic process"/>
    <property type="evidence" value="ECO:0007669"/>
    <property type="project" value="TreeGrafter"/>
</dbReference>
<dbReference type="EMBL" id="VSSQ01016075">
    <property type="protein sequence ID" value="MPM57066.1"/>
    <property type="molecule type" value="Genomic_DNA"/>
</dbReference>
<gene>
    <name evidence="4" type="primary">clpX_30</name>
    <name evidence="4" type="ORF">SDC9_103884</name>
</gene>
<dbReference type="GO" id="GO:0051301">
    <property type="term" value="P:cell division"/>
    <property type="evidence" value="ECO:0007669"/>
    <property type="project" value="TreeGrafter"/>
</dbReference>
<keyword evidence="2 4" id="KW-0067">ATP-binding</keyword>
<dbReference type="GO" id="GO:0009376">
    <property type="term" value="C:HslUV protease complex"/>
    <property type="evidence" value="ECO:0007669"/>
    <property type="project" value="TreeGrafter"/>
</dbReference>
<dbReference type="Gene3D" id="1.10.8.60">
    <property type="match status" value="1"/>
</dbReference>
<keyword evidence="4" id="KW-0378">Hydrolase</keyword>
<dbReference type="AlphaFoldDB" id="A0A645AW89"/>
<dbReference type="SUPFAM" id="SSF52540">
    <property type="entry name" value="P-loop containing nucleoside triphosphate hydrolases"/>
    <property type="match status" value="1"/>
</dbReference>
<dbReference type="Pfam" id="PF10431">
    <property type="entry name" value="ClpB_D2-small"/>
    <property type="match status" value="1"/>
</dbReference>
<dbReference type="GO" id="GO:0005524">
    <property type="term" value="F:ATP binding"/>
    <property type="evidence" value="ECO:0007669"/>
    <property type="project" value="UniProtKB-KW"/>
</dbReference>
<dbReference type="PANTHER" id="PTHR48102:SF7">
    <property type="entry name" value="ATP-DEPENDENT CLP PROTEASE ATP-BINDING SUBUNIT CLPX-LIKE, MITOCHONDRIAL"/>
    <property type="match status" value="1"/>
</dbReference>
<dbReference type="InterPro" id="IPR027417">
    <property type="entry name" value="P-loop_NTPase"/>
</dbReference>
<evidence type="ECO:0000259" key="3">
    <source>
        <dbReference type="SMART" id="SM01086"/>
    </source>
</evidence>
<feature type="domain" description="Clp ATPase C-terminal" evidence="3">
    <location>
        <begin position="2"/>
        <end position="78"/>
    </location>
</feature>
<comment type="caution">
    <text evidence="4">The sequence shown here is derived from an EMBL/GenBank/DDBJ whole genome shotgun (WGS) entry which is preliminary data.</text>
</comment>
<accession>A0A645AW89</accession>
<keyword evidence="1" id="KW-0547">Nucleotide-binding</keyword>
<evidence type="ECO:0000256" key="1">
    <source>
        <dbReference type="ARBA" id="ARBA00022741"/>
    </source>
</evidence>
<dbReference type="GO" id="GO:0008233">
    <property type="term" value="F:peptidase activity"/>
    <property type="evidence" value="ECO:0007669"/>
    <property type="project" value="UniProtKB-KW"/>
</dbReference>
<sequence>MKQFAKLFDIDDVQLHFTDLAVAAIAAKALERGIGARGLRAILEELLLDVMFEVPSRPEIGQVVVTAEAVRGEEAPTLVTREQLAQRAELSA</sequence>
<reference evidence="4" key="1">
    <citation type="submission" date="2019-08" db="EMBL/GenBank/DDBJ databases">
        <authorList>
            <person name="Kucharzyk K."/>
            <person name="Murdoch R.W."/>
            <person name="Higgins S."/>
            <person name="Loffler F."/>
        </authorList>
    </citation>
    <scope>NUCLEOTIDE SEQUENCE</scope>
</reference>
<protein>
    <submittedName>
        <fullName evidence="4">ATP-dependent Clp protease ATP-binding subunit ClpX</fullName>
    </submittedName>
</protein>
<dbReference type="GO" id="GO:0016887">
    <property type="term" value="F:ATP hydrolysis activity"/>
    <property type="evidence" value="ECO:0007669"/>
    <property type="project" value="TreeGrafter"/>
</dbReference>
<dbReference type="InterPro" id="IPR050052">
    <property type="entry name" value="ATP-dep_Clp_protease_ClpX"/>
</dbReference>
<name>A0A645AW89_9ZZZZ</name>
<dbReference type="FunFam" id="1.10.8.60:FF:000002">
    <property type="entry name" value="ATP-dependent Clp protease ATP-binding subunit ClpX"/>
    <property type="match status" value="1"/>
</dbReference>
<organism evidence="4">
    <name type="scientific">bioreactor metagenome</name>
    <dbReference type="NCBI Taxonomy" id="1076179"/>
    <lineage>
        <taxon>unclassified sequences</taxon>
        <taxon>metagenomes</taxon>
        <taxon>ecological metagenomes</taxon>
    </lineage>
</organism>
<proteinExistence type="predicted"/>
<dbReference type="PANTHER" id="PTHR48102">
    <property type="entry name" value="ATP-DEPENDENT CLP PROTEASE ATP-BINDING SUBUNIT CLPX-LIKE, MITOCHONDRIAL-RELATED"/>
    <property type="match status" value="1"/>
</dbReference>
<evidence type="ECO:0000313" key="4">
    <source>
        <dbReference type="EMBL" id="MPM57066.1"/>
    </source>
</evidence>
<evidence type="ECO:0000256" key="2">
    <source>
        <dbReference type="ARBA" id="ARBA00022840"/>
    </source>
</evidence>